<organism evidence="2">
    <name type="scientific">human gut metagenome</name>
    <dbReference type="NCBI Taxonomy" id="408170"/>
    <lineage>
        <taxon>unclassified sequences</taxon>
        <taxon>metagenomes</taxon>
        <taxon>organismal metagenomes</taxon>
    </lineage>
</organism>
<evidence type="ECO:0000313" key="2">
    <source>
        <dbReference type="EMBL" id="EKC71534.1"/>
    </source>
</evidence>
<gene>
    <name evidence="2" type="ORF">LEA_07209</name>
</gene>
<accession>K1TV48</accession>
<sequence length="117" mass="13208">MARPQCDGLSYFPFDVDFFSDRKIKIIRGSEYGTDAIIIYIYLLCEIYKGKGYYIAYDDDLVCCASADTGVPEGKTRQIVQLLASKSLFDNTRFSADNLLTAASIQTRYQEAKKSTK</sequence>
<dbReference type="EMBL" id="AJWY01004740">
    <property type="protein sequence ID" value="EKC71534.1"/>
    <property type="molecule type" value="Genomic_DNA"/>
</dbReference>
<dbReference type="AlphaFoldDB" id="K1TV48"/>
<comment type="caution">
    <text evidence="2">The sequence shown here is derived from an EMBL/GenBank/DDBJ whole genome shotgun (WGS) entry which is preliminary data.</text>
</comment>
<proteinExistence type="predicted"/>
<reference evidence="2" key="1">
    <citation type="journal article" date="2013" name="Environ. Microbiol.">
        <title>Microbiota from the distal guts of lean and obese adolescents exhibit partial functional redundancy besides clear differences in community structure.</title>
        <authorList>
            <person name="Ferrer M."/>
            <person name="Ruiz A."/>
            <person name="Lanza F."/>
            <person name="Haange S.B."/>
            <person name="Oberbach A."/>
            <person name="Till H."/>
            <person name="Bargiela R."/>
            <person name="Campoy C."/>
            <person name="Segura M.T."/>
            <person name="Richter M."/>
            <person name="von Bergen M."/>
            <person name="Seifert J."/>
            <person name="Suarez A."/>
        </authorList>
    </citation>
    <scope>NUCLEOTIDE SEQUENCE</scope>
</reference>
<dbReference type="PANTHER" id="PTHR39196">
    <property type="entry name" value="PRIMOSOME, DNAD SUBUNIT"/>
    <property type="match status" value="1"/>
</dbReference>
<dbReference type="Pfam" id="PF14297">
    <property type="entry name" value="Lin1244_N"/>
    <property type="match status" value="1"/>
</dbReference>
<feature type="domain" description="Lin1244/Lin1753-like N-terminal" evidence="1">
    <location>
        <begin position="11"/>
        <end position="105"/>
    </location>
</feature>
<dbReference type="InterPro" id="IPR025400">
    <property type="entry name" value="Lin1244/Lin1753-like_N"/>
</dbReference>
<protein>
    <recommendedName>
        <fullName evidence="1">Lin1244/Lin1753-like N-terminal domain-containing protein</fullName>
    </recommendedName>
</protein>
<dbReference type="PANTHER" id="PTHR39196:SF1">
    <property type="entry name" value="PRIMOSOME, DNAD SUBUNIT"/>
    <property type="match status" value="1"/>
</dbReference>
<name>K1TV48_9ZZZZ</name>
<evidence type="ECO:0000259" key="1">
    <source>
        <dbReference type="Pfam" id="PF14297"/>
    </source>
</evidence>